<keyword evidence="2" id="KW-0479">Metal-binding</keyword>
<dbReference type="InterPro" id="IPR028090">
    <property type="entry name" value="JAB_dom_prok"/>
</dbReference>
<evidence type="ECO:0000313" key="10">
    <source>
        <dbReference type="Proteomes" id="UP001595891"/>
    </source>
</evidence>
<dbReference type="RefSeq" id="WP_262844495.1">
    <property type="nucleotide sequence ID" value="NZ_JANZYP010000029.1"/>
</dbReference>
<feature type="transmembrane region" description="Helical" evidence="7">
    <location>
        <begin position="250"/>
        <end position="270"/>
    </location>
</feature>
<evidence type="ECO:0000256" key="2">
    <source>
        <dbReference type="ARBA" id="ARBA00022723"/>
    </source>
</evidence>
<evidence type="ECO:0000256" key="7">
    <source>
        <dbReference type="SAM" id="Phobius"/>
    </source>
</evidence>
<dbReference type="Proteomes" id="UP001595891">
    <property type="component" value="Unassembled WGS sequence"/>
</dbReference>
<feature type="region of interest" description="Disordered" evidence="6">
    <location>
        <begin position="351"/>
        <end position="371"/>
    </location>
</feature>
<evidence type="ECO:0000256" key="4">
    <source>
        <dbReference type="ARBA" id="ARBA00022833"/>
    </source>
</evidence>
<organism evidence="9 10">
    <name type="scientific">Sphaerisporangium corydalis</name>
    <dbReference type="NCBI Taxonomy" id="1441875"/>
    <lineage>
        <taxon>Bacteria</taxon>
        <taxon>Bacillati</taxon>
        <taxon>Actinomycetota</taxon>
        <taxon>Actinomycetes</taxon>
        <taxon>Streptosporangiales</taxon>
        <taxon>Streptosporangiaceae</taxon>
        <taxon>Sphaerisporangium</taxon>
    </lineage>
</organism>
<reference evidence="10" key="1">
    <citation type="journal article" date="2019" name="Int. J. Syst. Evol. Microbiol.">
        <title>The Global Catalogue of Microorganisms (GCM) 10K type strain sequencing project: providing services to taxonomists for standard genome sequencing and annotation.</title>
        <authorList>
            <consortium name="The Broad Institute Genomics Platform"/>
            <consortium name="The Broad Institute Genome Sequencing Center for Infectious Disease"/>
            <person name="Wu L."/>
            <person name="Ma J."/>
        </authorList>
    </citation>
    <scope>NUCLEOTIDE SEQUENCE [LARGE SCALE GENOMIC DNA]</scope>
    <source>
        <strain evidence="10">CCUG 49560</strain>
    </source>
</reference>
<feature type="region of interest" description="Disordered" evidence="6">
    <location>
        <begin position="168"/>
        <end position="244"/>
    </location>
</feature>
<dbReference type="Gene3D" id="3.40.140.10">
    <property type="entry name" value="Cytidine Deaminase, domain 2"/>
    <property type="match status" value="1"/>
</dbReference>
<dbReference type="EMBL" id="JBHSFN010000011">
    <property type="protein sequence ID" value="MFC4588240.1"/>
    <property type="molecule type" value="Genomic_DNA"/>
</dbReference>
<evidence type="ECO:0000256" key="6">
    <source>
        <dbReference type="SAM" id="MobiDB-lite"/>
    </source>
</evidence>
<evidence type="ECO:0000256" key="1">
    <source>
        <dbReference type="ARBA" id="ARBA00022670"/>
    </source>
</evidence>
<keyword evidence="1" id="KW-0645">Protease</keyword>
<feature type="domain" description="JAB" evidence="8">
    <location>
        <begin position="50"/>
        <end position="127"/>
    </location>
</feature>
<evidence type="ECO:0000313" key="9">
    <source>
        <dbReference type="EMBL" id="MFC4588240.1"/>
    </source>
</evidence>
<evidence type="ECO:0000256" key="3">
    <source>
        <dbReference type="ARBA" id="ARBA00022801"/>
    </source>
</evidence>
<keyword evidence="7" id="KW-0812">Transmembrane</keyword>
<keyword evidence="7" id="KW-0472">Membrane</keyword>
<keyword evidence="4" id="KW-0862">Zinc</keyword>
<evidence type="ECO:0000256" key="5">
    <source>
        <dbReference type="ARBA" id="ARBA00023049"/>
    </source>
</evidence>
<name>A0ABV9EFA1_9ACTN</name>
<keyword evidence="7" id="KW-1133">Transmembrane helix</keyword>
<accession>A0ABV9EFA1</accession>
<protein>
    <submittedName>
        <fullName evidence="9">Mov34/MPN/PAD-1 family protein</fullName>
    </submittedName>
</protein>
<keyword evidence="5" id="KW-0482">Metalloprotease</keyword>
<gene>
    <name evidence="9" type="ORF">ACFO8L_19280</name>
</gene>
<feature type="compositionally biased region" description="Low complexity" evidence="6">
    <location>
        <begin position="187"/>
        <end position="203"/>
    </location>
</feature>
<evidence type="ECO:0000259" key="8">
    <source>
        <dbReference type="Pfam" id="PF14464"/>
    </source>
</evidence>
<sequence length="371" mass="40150">MDEPEFEIVEHHVSLPFRSRGQHRDYEVYHSRHLDVWVAPKTMTNVRWYAHIADPDETGGLLTGRVLRDDDGVYVIVTGAVRAGDAAGGRGHFTLSAEQTTDLRLEAARRDPGADVIGWWHSHLEWSGYSGVDAKTQSMWTSPHHVGLLVFARGRSWVQAYLGPDSVLMSPRDRASPKTAPGPPSPFVRSSSPVARPPSSVVRHPNASRSSSLTVPRIFSHRAGPSAGAERPREAPGPPPPGSPPRWRPLLALLALGLLAVLLLMVLSALRDGGRDRTVAWSCVAANAQAVCHAQTSEPGEIQWYLAERQVGVGPDVSFALLSDREAVSVVVRSGETELAGGEQWLTYDGLVEPQPTRGKGTRSDPAGLGP</sequence>
<dbReference type="SUPFAM" id="SSF102712">
    <property type="entry name" value="JAB1/MPN domain"/>
    <property type="match status" value="1"/>
</dbReference>
<dbReference type="Pfam" id="PF14464">
    <property type="entry name" value="Prok-JAB"/>
    <property type="match status" value="1"/>
</dbReference>
<keyword evidence="3" id="KW-0378">Hydrolase</keyword>
<proteinExistence type="predicted"/>
<comment type="caution">
    <text evidence="9">The sequence shown here is derived from an EMBL/GenBank/DDBJ whole genome shotgun (WGS) entry which is preliminary data.</text>
</comment>
<feature type="compositionally biased region" description="Pro residues" evidence="6">
    <location>
        <begin position="235"/>
        <end position="244"/>
    </location>
</feature>
<keyword evidence="10" id="KW-1185">Reference proteome</keyword>